<dbReference type="Pfam" id="PF07727">
    <property type="entry name" value="RVT_2"/>
    <property type="match status" value="1"/>
</dbReference>
<gene>
    <name evidence="3" type="ORF">HRI_002978600</name>
</gene>
<dbReference type="EMBL" id="BSYR01000025">
    <property type="protein sequence ID" value="GMI93093.1"/>
    <property type="molecule type" value="Genomic_DNA"/>
</dbReference>
<dbReference type="InterPro" id="IPR043502">
    <property type="entry name" value="DNA/RNA_pol_sf"/>
</dbReference>
<feature type="compositionally biased region" description="Basic and acidic residues" evidence="1">
    <location>
        <begin position="57"/>
        <end position="68"/>
    </location>
</feature>
<dbReference type="PANTHER" id="PTHR11439">
    <property type="entry name" value="GAG-POL-RELATED RETROTRANSPOSON"/>
    <property type="match status" value="1"/>
</dbReference>
<protein>
    <recommendedName>
        <fullName evidence="2">Reverse transcriptase Ty1/copia-type domain-containing protein</fullName>
    </recommendedName>
</protein>
<evidence type="ECO:0000259" key="2">
    <source>
        <dbReference type="Pfam" id="PF07727"/>
    </source>
</evidence>
<comment type="caution">
    <text evidence="3">The sequence shown here is derived from an EMBL/GenBank/DDBJ whole genome shotgun (WGS) entry which is preliminary data.</text>
</comment>
<evidence type="ECO:0000256" key="1">
    <source>
        <dbReference type="SAM" id="MobiDB-lite"/>
    </source>
</evidence>
<dbReference type="PANTHER" id="PTHR11439:SF470">
    <property type="entry name" value="CYSTEINE-RICH RLK (RECEPTOR-LIKE PROTEIN KINASE) 8"/>
    <property type="match status" value="1"/>
</dbReference>
<dbReference type="CDD" id="cd09272">
    <property type="entry name" value="RNase_HI_RT_Ty1"/>
    <property type="match status" value="1"/>
</dbReference>
<feature type="domain" description="Reverse transcriptase Ty1/copia-type" evidence="2">
    <location>
        <begin position="214"/>
        <end position="456"/>
    </location>
</feature>
<reference evidence="3" key="1">
    <citation type="submission" date="2023-05" db="EMBL/GenBank/DDBJ databases">
        <title>Genome and transcriptome analyses reveal genes involved in the formation of fine ridges on petal epidermal cells in Hibiscus trionum.</title>
        <authorList>
            <person name="Koshimizu S."/>
            <person name="Masuda S."/>
            <person name="Ishii T."/>
            <person name="Shirasu K."/>
            <person name="Hoshino A."/>
            <person name="Arita M."/>
        </authorList>
    </citation>
    <scope>NUCLEOTIDE SEQUENCE</scope>
    <source>
        <strain evidence="3">Hamamatsu line</strain>
    </source>
</reference>
<dbReference type="Proteomes" id="UP001165190">
    <property type="component" value="Unassembled WGS sequence"/>
</dbReference>
<dbReference type="InterPro" id="IPR013103">
    <property type="entry name" value="RVT_2"/>
</dbReference>
<dbReference type="SUPFAM" id="SSF56672">
    <property type="entry name" value="DNA/RNA polymerases"/>
    <property type="match status" value="1"/>
</dbReference>
<proteinExistence type="predicted"/>
<accession>A0A9W7M9F2</accession>
<evidence type="ECO:0000313" key="3">
    <source>
        <dbReference type="EMBL" id="GMI93093.1"/>
    </source>
</evidence>
<organism evidence="3 4">
    <name type="scientific">Hibiscus trionum</name>
    <name type="common">Flower of an hour</name>
    <dbReference type="NCBI Taxonomy" id="183268"/>
    <lineage>
        <taxon>Eukaryota</taxon>
        <taxon>Viridiplantae</taxon>
        <taxon>Streptophyta</taxon>
        <taxon>Embryophyta</taxon>
        <taxon>Tracheophyta</taxon>
        <taxon>Spermatophyta</taxon>
        <taxon>Magnoliopsida</taxon>
        <taxon>eudicotyledons</taxon>
        <taxon>Gunneridae</taxon>
        <taxon>Pentapetalae</taxon>
        <taxon>rosids</taxon>
        <taxon>malvids</taxon>
        <taxon>Malvales</taxon>
        <taxon>Malvaceae</taxon>
        <taxon>Malvoideae</taxon>
        <taxon>Hibiscus</taxon>
    </lineage>
</organism>
<keyword evidence="4" id="KW-1185">Reference proteome</keyword>
<feature type="region of interest" description="Disordered" evidence="1">
    <location>
        <begin position="57"/>
        <end position="105"/>
    </location>
</feature>
<dbReference type="OrthoDB" id="1617351at2759"/>
<name>A0A9W7M9F2_HIBTR</name>
<dbReference type="AlphaFoldDB" id="A0A9W7M9F2"/>
<evidence type="ECO:0000313" key="4">
    <source>
        <dbReference type="Proteomes" id="UP001165190"/>
    </source>
</evidence>
<sequence length="697" mass="78194">MVSRNVVFHESIFPYHSIASSISTDDPFPDISLPVVCSDNVSSTQDTSRLHVHADPHATHTTDMDHGPESSTESVPQDEHEPLQPQPDPDPVQPASEDPHETAPSDLHEHVVEQIVEQVVPHVPAVIDQFPVVRRSSRATTKPSYLQHYHCNTATCSYPIQDYISSARLSSSYATFVANVSSAYEPSFYHQAVRFPEWQKAMAEELHAMDSLCTWTVVPLPDGKKPIDCKWVYRVKYHTDGTVDRYKARLVAKGFTQVEGIDYIDTFSPVAKMTSFKLLLALVASQGWHLLQLDVNNAFLNGLLDEEVYMKIPLGYKVDSAESNLVCKLNKSIYGLKQASRQWFHTFSSVVLKLGFVQSSSEHSLFVKGTGDDLVALLVYVDDIIIAGKDMSALALVREFLQQHFKLKDLGPLRYFLGFEVARNASGISLSQRHYALQILEDTGSLGKKPAELPIVSPHKLSAHEGELLPDPQIYRRLVGRLLYLTHTRPDITYIVHLLSQFVSSPRLPHLNAVYHLLSYIKATPGMGLFFSASCTMQLSAFVDSDYSSCPDTRRSTTGFCTYLGGNIISWKSKKQHTVSRSSCEAEYRAMASAVCELVWIVALLSSFQISVETAFLYCDNQAAIHLAQNQVFHERTKHIEVDCHFVREKLCSGFLRLFHVRSGDQLADIFTKALHSPAFRHFIDKMGLLNIHRSPS</sequence>